<feature type="domain" description="ABC transporter" evidence="6">
    <location>
        <begin position="11"/>
        <end position="243"/>
    </location>
</feature>
<dbReference type="PROSITE" id="PS00211">
    <property type="entry name" value="ABC_TRANSPORTER_1"/>
    <property type="match status" value="1"/>
</dbReference>
<dbReference type="InterPro" id="IPR003439">
    <property type="entry name" value="ABC_transporter-like_ATP-bd"/>
</dbReference>
<dbReference type="InterPro" id="IPR027417">
    <property type="entry name" value="P-loop_NTPase"/>
</dbReference>
<evidence type="ECO:0000259" key="6">
    <source>
        <dbReference type="PROSITE" id="PS50893"/>
    </source>
</evidence>
<evidence type="ECO:0000256" key="3">
    <source>
        <dbReference type="ARBA" id="ARBA00022741"/>
    </source>
</evidence>
<dbReference type="PANTHER" id="PTHR43820:SF4">
    <property type="entry name" value="HIGH-AFFINITY BRANCHED-CHAIN AMINO ACID TRANSPORT ATP-BINDING PROTEIN LIVF"/>
    <property type="match status" value="1"/>
</dbReference>
<keyword evidence="2" id="KW-0813">Transport</keyword>
<dbReference type="GO" id="GO:0005524">
    <property type="term" value="F:ATP binding"/>
    <property type="evidence" value="ECO:0007669"/>
    <property type="project" value="UniProtKB-KW"/>
</dbReference>
<dbReference type="Gene3D" id="3.40.50.300">
    <property type="entry name" value="P-loop containing nucleotide triphosphate hydrolases"/>
    <property type="match status" value="1"/>
</dbReference>
<gene>
    <name evidence="7" type="primary">livF_1</name>
    <name evidence="7" type="ORF">A6302_00369</name>
</gene>
<proteinExistence type="inferred from homology"/>
<evidence type="ECO:0000256" key="5">
    <source>
        <dbReference type="ARBA" id="ARBA00022970"/>
    </source>
</evidence>
<organism evidence="7 8">
    <name type="scientific">Methylobrevis pamukkalensis</name>
    <dbReference type="NCBI Taxonomy" id="1439726"/>
    <lineage>
        <taxon>Bacteria</taxon>
        <taxon>Pseudomonadati</taxon>
        <taxon>Pseudomonadota</taxon>
        <taxon>Alphaproteobacteria</taxon>
        <taxon>Hyphomicrobiales</taxon>
        <taxon>Pleomorphomonadaceae</taxon>
        <taxon>Methylobrevis</taxon>
    </lineage>
</organism>
<dbReference type="Proteomes" id="UP000094622">
    <property type="component" value="Unassembled WGS sequence"/>
</dbReference>
<evidence type="ECO:0000256" key="1">
    <source>
        <dbReference type="ARBA" id="ARBA00005417"/>
    </source>
</evidence>
<dbReference type="PROSITE" id="PS50893">
    <property type="entry name" value="ABC_TRANSPORTER_2"/>
    <property type="match status" value="1"/>
</dbReference>
<sequence>MTDNNGAPAQLVVRDLVAGYGRLPVLHGLSLDVAAGAMVAIIGPNGAGKSTLTKAIMRLVEVMGGEIRFEGTRIDGLEPQAIAALGVGYVPQTRNVFGALSVEENLELSCNLLPRGAAGAAIEAIYARFPRLRQRRSQKGASLSGGERQMLAIGSALISNPKLIILDEPTSGLSPHMTTEVAEGIKAINDAGTTVIWVVEENPQQILALADWVYVLDGGTVRMSCAARDLLGAENFRELFLGV</sequence>
<dbReference type="InterPro" id="IPR017871">
    <property type="entry name" value="ABC_transporter-like_CS"/>
</dbReference>
<evidence type="ECO:0000256" key="4">
    <source>
        <dbReference type="ARBA" id="ARBA00022840"/>
    </source>
</evidence>
<dbReference type="InterPro" id="IPR003593">
    <property type="entry name" value="AAA+_ATPase"/>
</dbReference>
<evidence type="ECO:0000313" key="7">
    <source>
        <dbReference type="EMBL" id="ODN72304.1"/>
    </source>
</evidence>
<reference evidence="7 8" key="1">
    <citation type="submission" date="2016-07" db="EMBL/GenBank/DDBJ databases">
        <title>Draft Genome Sequence of Methylobrevis pamukkalensis PK2.</title>
        <authorList>
            <person name="Vasilenko O.V."/>
            <person name="Doronina N.V."/>
            <person name="Shmareva M.N."/>
            <person name="Tarlachkov S.V."/>
            <person name="Mustakhimov I."/>
            <person name="Trotsenko Y.A."/>
        </authorList>
    </citation>
    <scope>NUCLEOTIDE SEQUENCE [LARGE SCALE GENOMIC DNA]</scope>
    <source>
        <strain evidence="7 8">PK2</strain>
    </source>
</reference>
<dbReference type="GO" id="GO:0015807">
    <property type="term" value="P:L-amino acid transport"/>
    <property type="evidence" value="ECO:0007669"/>
    <property type="project" value="TreeGrafter"/>
</dbReference>
<comment type="similarity">
    <text evidence="1">Belongs to the ABC transporter superfamily.</text>
</comment>
<dbReference type="OrthoDB" id="9776369at2"/>
<keyword evidence="3" id="KW-0547">Nucleotide-binding</keyword>
<dbReference type="AlphaFoldDB" id="A0A1E3H7M5"/>
<dbReference type="PANTHER" id="PTHR43820">
    <property type="entry name" value="HIGH-AFFINITY BRANCHED-CHAIN AMINO ACID TRANSPORT ATP-BINDING PROTEIN LIVF"/>
    <property type="match status" value="1"/>
</dbReference>
<dbReference type="Pfam" id="PF00005">
    <property type="entry name" value="ABC_tran"/>
    <property type="match status" value="1"/>
</dbReference>
<dbReference type="GO" id="GO:0016887">
    <property type="term" value="F:ATP hydrolysis activity"/>
    <property type="evidence" value="ECO:0007669"/>
    <property type="project" value="InterPro"/>
</dbReference>
<keyword evidence="5" id="KW-0029">Amino-acid transport</keyword>
<dbReference type="SMART" id="SM00382">
    <property type="entry name" value="AAA"/>
    <property type="match status" value="1"/>
</dbReference>
<dbReference type="RefSeq" id="WP_069305578.1">
    <property type="nucleotide sequence ID" value="NZ_MCRJ01000004.1"/>
</dbReference>
<evidence type="ECO:0000256" key="2">
    <source>
        <dbReference type="ARBA" id="ARBA00022448"/>
    </source>
</evidence>
<protein>
    <submittedName>
        <fullName evidence="7">High-affinity branched-chain amino acid transport ATP-binding protein LivF</fullName>
    </submittedName>
</protein>
<comment type="caution">
    <text evidence="7">The sequence shown here is derived from an EMBL/GenBank/DDBJ whole genome shotgun (WGS) entry which is preliminary data.</text>
</comment>
<accession>A0A1E3H7M5</accession>
<evidence type="ECO:0000313" key="8">
    <source>
        <dbReference type="Proteomes" id="UP000094622"/>
    </source>
</evidence>
<dbReference type="InterPro" id="IPR052156">
    <property type="entry name" value="BCAA_Transport_ATP-bd_LivF"/>
</dbReference>
<name>A0A1E3H7M5_9HYPH</name>
<keyword evidence="4 7" id="KW-0067">ATP-binding</keyword>
<dbReference type="CDD" id="cd03224">
    <property type="entry name" value="ABC_TM1139_LivF_branched"/>
    <property type="match status" value="1"/>
</dbReference>
<dbReference type="SUPFAM" id="SSF52540">
    <property type="entry name" value="P-loop containing nucleoside triphosphate hydrolases"/>
    <property type="match status" value="1"/>
</dbReference>
<keyword evidence="8" id="KW-1185">Reference proteome</keyword>
<dbReference type="GO" id="GO:0015658">
    <property type="term" value="F:branched-chain amino acid transmembrane transporter activity"/>
    <property type="evidence" value="ECO:0007669"/>
    <property type="project" value="TreeGrafter"/>
</dbReference>
<dbReference type="EMBL" id="MCRJ01000004">
    <property type="protein sequence ID" value="ODN72304.1"/>
    <property type="molecule type" value="Genomic_DNA"/>
</dbReference>